<dbReference type="AlphaFoldDB" id="Q8FQ50"/>
<reference evidence="1 2" key="1">
    <citation type="journal article" date="2003" name="Genome Res.">
        <title>Comparative complete genome sequence analysis of the amino acid replacements responsible for the thermostability of Corynebacterium efficiens.</title>
        <authorList>
            <person name="Nishio Y."/>
            <person name="Nakamura Y."/>
            <person name="Kawarabayasi Y."/>
            <person name="Usuda Y."/>
            <person name="Kimura E."/>
            <person name="Sugimoto S."/>
            <person name="Matsui K."/>
            <person name="Yamagishi A."/>
            <person name="Kikuchi H."/>
            <person name="Ikeo K."/>
            <person name="Gojobori T."/>
        </authorList>
    </citation>
    <scope>NUCLEOTIDE SEQUENCE [LARGE SCALE GENOMIC DNA]</scope>
    <source>
        <strain evidence="2">DSM 44549 / YS-314 / AJ 12310 / JCM 11189 / NBRC 100395</strain>
    </source>
</reference>
<dbReference type="EMBL" id="BA000035">
    <property type="protein sequence ID" value="BAC18094.1"/>
    <property type="molecule type" value="Genomic_DNA"/>
</dbReference>
<organism evidence="1 2">
    <name type="scientific">Corynebacterium efficiens (strain DSM 44549 / YS-314 / AJ 12310 / JCM 11189 / NBRC 100395)</name>
    <dbReference type="NCBI Taxonomy" id="196164"/>
    <lineage>
        <taxon>Bacteria</taxon>
        <taxon>Bacillati</taxon>
        <taxon>Actinomycetota</taxon>
        <taxon>Actinomycetes</taxon>
        <taxon>Mycobacteriales</taxon>
        <taxon>Corynebacteriaceae</taxon>
        <taxon>Corynebacterium</taxon>
    </lineage>
</organism>
<accession>C8NKX9</accession>
<dbReference type="RefSeq" id="WP_006769246.1">
    <property type="nucleotide sequence ID" value="NC_004369.1"/>
</dbReference>
<name>Q8FQ50_COREF</name>
<sequence>MKEWIIATIPHQPLKAIESPLGDIMRIRRLSLGILATAGIAASTLLAPHANATELTITGDTCTVTLSATDKERILAAYSQWSDNLIAELKREVPAATSDIDNIWLM</sequence>
<dbReference type="HOGENOM" id="CLU_2218639_0_0_11"/>
<accession>Q8FQ50</accession>
<evidence type="ECO:0000313" key="2">
    <source>
        <dbReference type="Proteomes" id="UP000001409"/>
    </source>
</evidence>
<dbReference type="STRING" id="196164.gene:10741693"/>
<keyword evidence="2" id="KW-1185">Reference proteome</keyword>
<protein>
    <submittedName>
        <fullName evidence="1">Uncharacterized protein</fullName>
    </submittedName>
</protein>
<dbReference type="KEGG" id="cef:CE1284"/>
<evidence type="ECO:0000313" key="1">
    <source>
        <dbReference type="EMBL" id="BAC18094.1"/>
    </source>
</evidence>
<proteinExistence type="predicted"/>
<dbReference type="Proteomes" id="UP000001409">
    <property type="component" value="Chromosome"/>
</dbReference>